<feature type="non-terminal residue" evidence="1">
    <location>
        <position position="1"/>
    </location>
</feature>
<sequence>LRVGARARQRNVQVRSHGRLALRDLLGQGDAAASEDEGAVDLSQRPCGDDLATLDDEDVVARVLKLVGVGCELLHATRLPNVVVELVVLVQVVPELVVHVLRRDLHLA</sequence>
<organism evidence="1 2">
    <name type="scientific">Pristionchus mayeri</name>
    <dbReference type="NCBI Taxonomy" id="1317129"/>
    <lineage>
        <taxon>Eukaryota</taxon>
        <taxon>Metazoa</taxon>
        <taxon>Ecdysozoa</taxon>
        <taxon>Nematoda</taxon>
        <taxon>Chromadorea</taxon>
        <taxon>Rhabditida</taxon>
        <taxon>Rhabditina</taxon>
        <taxon>Diplogasteromorpha</taxon>
        <taxon>Diplogasteroidea</taxon>
        <taxon>Neodiplogasteridae</taxon>
        <taxon>Pristionchus</taxon>
    </lineage>
</organism>
<dbReference type="EMBL" id="BTRK01000005">
    <property type="protein sequence ID" value="GMR51388.1"/>
    <property type="molecule type" value="Genomic_DNA"/>
</dbReference>
<name>A0AAN5I437_9BILA</name>
<proteinExistence type="predicted"/>
<protein>
    <submittedName>
        <fullName evidence="1">Uncharacterized protein</fullName>
    </submittedName>
</protein>
<keyword evidence="2" id="KW-1185">Reference proteome</keyword>
<reference evidence="2" key="1">
    <citation type="submission" date="2022-10" db="EMBL/GenBank/DDBJ databases">
        <title>Genome assembly of Pristionchus species.</title>
        <authorList>
            <person name="Yoshida K."/>
            <person name="Sommer R.J."/>
        </authorList>
    </citation>
    <scope>NUCLEOTIDE SEQUENCE [LARGE SCALE GENOMIC DNA]</scope>
    <source>
        <strain evidence="2">RS5460</strain>
    </source>
</reference>
<feature type="non-terminal residue" evidence="1">
    <location>
        <position position="108"/>
    </location>
</feature>
<dbReference type="Proteomes" id="UP001328107">
    <property type="component" value="Unassembled WGS sequence"/>
</dbReference>
<gene>
    <name evidence="1" type="ORF">PMAYCL1PPCAC_21583</name>
</gene>
<dbReference type="AlphaFoldDB" id="A0AAN5I437"/>
<comment type="caution">
    <text evidence="1">The sequence shown here is derived from an EMBL/GenBank/DDBJ whole genome shotgun (WGS) entry which is preliminary data.</text>
</comment>
<evidence type="ECO:0000313" key="2">
    <source>
        <dbReference type="Proteomes" id="UP001328107"/>
    </source>
</evidence>
<evidence type="ECO:0000313" key="1">
    <source>
        <dbReference type="EMBL" id="GMR51388.1"/>
    </source>
</evidence>
<accession>A0AAN5I437</accession>